<accession>A0A414Y641</accession>
<proteinExistence type="predicted"/>
<feature type="non-terminal residue" evidence="1">
    <location>
        <position position="148"/>
    </location>
</feature>
<evidence type="ECO:0000313" key="2">
    <source>
        <dbReference type="Proteomes" id="UP000283512"/>
    </source>
</evidence>
<dbReference type="AlphaFoldDB" id="A0A414Y641"/>
<comment type="caution">
    <text evidence="1">The sequence shown here is derived from an EMBL/GenBank/DDBJ whole genome shotgun (WGS) entry which is preliminary data.</text>
</comment>
<dbReference type="Proteomes" id="UP000283512">
    <property type="component" value="Unassembled WGS sequence"/>
</dbReference>
<name>A0A414Y641_9BACE</name>
<evidence type="ECO:0000313" key="1">
    <source>
        <dbReference type="EMBL" id="RHH81661.1"/>
    </source>
</evidence>
<organism evidence="1 2">
    <name type="scientific">Bacteroides caccae</name>
    <dbReference type="NCBI Taxonomy" id="47678"/>
    <lineage>
        <taxon>Bacteria</taxon>
        <taxon>Pseudomonadati</taxon>
        <taxon>Bacteroidota</taxon>
        <taxon>Bacteroidia</taxon>
        <taxon>Bacteroidales</taxon>
        <taxon>Bacteroidaceae</taxon>
        <taxon>Bacteroides</taxon>
    </lineage>
</organism>
<protein>
    <submittedName>
        <fullName evidence="1">Uncharacterized protein</fullName>
    </submittedName>
</protein>
<gene>
    <name evidence="1" type="ORF">DW190_23425</name>
</gene>
<dbReference type="EMBL" id="QRKD01000110">
    <property type="protein sequence ID" value="RHH81661.1"/>
    <property type="molecule type" value="Genomic_DNA"/>
</dbReference>
<sequence>MNNTESWKKYVPETVSLYHVDYRENLDEREDLQEQCIRNNNMGRLYETVMECYAEQEAESLLKILGEIKEKMAEEKRQEEFEEHREEITDLILSRNDTDPAEELIKNSAAVNMYYSPGTKIEERIGKEFRAMSCYKVRRALKLKKGQF</sequence>
<reference evidence="1 2" key="1">
    <citation type="submission" date="2018-08" db="EMBL/GenBank/DDBJ databases">
        <title>A genome reference for cultivated species of the human gut microbiota.</title>
        <authorList>
            <person name="Zou Y."/>
            <person name="Xue W."/>
            <person name="Luo G."/>
        </authorList>
    </citation>
    <scope>NUCLEOTIDE SEQUENCE [LARGE SCALE GENOMIC DNA]</scope>
    <source>
        <strain evidence="1 2">AM16-49B</strain>
    </source>
</reference>